<dbReference type="STRING" id="301148.B4135_0182"/>
<organism evidence="1 2">
    <name type="scientific">Caldibacillus debilis</name>
    <dbReference type="NCBI Taxonomy" id="301148"/>
    <lineage>
        <taxon>Bacteria</taxon>
        <taxon>Bacillati</taxon>
        <taxon>Bacillota</taxon>
        <taxon>Bacilli</taxon>
        <taxon>Bacillales</taxon>
        <taxon>Bacillaceae</taxon>
        <taxon>Caldibacillus</taxon>
    </lineage>
</organism>
<proteinExistence type="predicted"/>
<dbReference type="Proteomes" id="UP000075683">
    <property type="component" value="Unassembled WGS sequence"/>
</dbReference>
<reference evidence="1 2" key="1">
    <citation type="submission" date="2016-01" db="EMBL/GenBank/DDBJ databases">
        <title>Draft Genome Sequences of Seven Thermophilic Sporeformers Isolated from Foods.</title>
        <authorList>
            <person name="Berendsen E.M."/>
            <person name="Wells-Bennik M.H."/>
            <person name="Krawcyk A.O."/>
            <person name="De Jong A."/>
            <person name="Holsappel S."/>
            <person name="Eijlander R.T."/>
            <person name="Kuipers O.P."/>
        </authorList>
    </citation>
    <scope>NUCLEOTIDE SEQUENCE [LARGE SCALE GENOMIC DNA]</scope>
    <source>
        <strain evidence="1 2">B4135</strain>
    </source>
</reference>
<dbReference type="AlphaFoldDB" id="A0A150LVZ6"/>
<dbReference type="EMBL" id="LQYT01000064">
    <property type="protein sequence ID" value="KYD16276.1"/>
    <property type="molecule type" value="Genomic_DNA"/>
</dbReference>
<accession>A0A150LVZ6</accession>
<comment type="caution">
    <text evidence="1">The sequence shown here is derived from an EMBL/GenBank/DDBJ whole genome shotgun (WGS) entry which is preliminary data.</text>
</comment>
<name>A0A150LVZ6_9BACI</name>
<evidence type="ECO:0000313" key="1">
    <source>
        <dbReference type="EMBL" id="KYD16276.1"/>
    </source>
</evidence>
<gene>
    <name evidence="1" type="ORF">B4135_0182</name>
</gene>
<protein>
    <submittedName>
        <fullName evidence="1">Uncharacterized protein</fullName>
    </submittedName>
</protein>
<evidence type="ECO:0000313" key="2">
    <source>
        <dbReference type="Proteomes" id="UP000075683"/>
    </source>
</evidence>
<sequence>MTGRPGHSLPGSFIRRHLPCPHSLRFKKTLLNFIFLR</sequence>